<feature type="region of interest" description="Disordered" evidence="1">
    <location>
        <begin position="42"/>
        <end position="61"/>
    </location>
</feature>
<protein>
    <submittedName>
        <fullName evidence="2">Uncharacterized protein</fullName>
    </submittedName>
</protein>
<name>M6WJU6_LEPBO</name>
<sequence length="61" mass="7093">MAPPSGLEKRGLDARAFTTKQENQQKELRACPFRGLRTDELRFARSRRRTERNEGDSTSRI</sequence>
<accession>M6WJU6</accession>
<gene>
    <name evidence="2" type="ORF">LEP1GSC133_2499</name>
</gene>
<evidence type="ECO:0000256" key="1">
    <source>
        <dbReference type="SAM" id="MobiDB-lite"/>
    </source>
</evidence>
<organism evidence="2 3">
    <name type="scientific">Leptospira borgpetersenii serovar Pomona str. 200901868</name>
    <dbReference type="NCBI Taxonomy" id="1192866"/>
    <lineage>
        <taxon>Bacteria</taxon>
        <taxon>Pseudomonadati</taxon>
        <taxon>Spirochaetota</taxon>
        <taxon>Spirochaetia</taxon>
        <taxon>Leptospirales</taxon>
        <taxon>Leptospiraceae</taxon>
        <taxon>Leptospira</taxon>
    </lineage>
</organism>
<dbReference type="AlphaFoldDB" id="M6WJU6"/>
<evidence type="ECO:0000313" key="2">
    <source>
        <dbReference type="EMBL" id="EMO62013.1"/>
    </source>
</evidence>
<reference evidence="2 3" key="1">
    <citation type="submission" date="2013-01" db="EMBL/GenBank/DDBJ databases">
        <authorList>
            <person name="Harkins D.M."/>
            <person name="Durkin A.S."/>
            <person name="Brinkac L.M."/>
            <person name="Haft D.H."/>
            <person name="Selengut J.D."/>
            <person name="Sanka R."/>
            <person name="DePew J."/>
            <person name="Purushe J."/>
            <person name="Picardeau M."/>
            <person name="Werts C."/>
            <person name="Goarant C."/>
            <person name="Vinetz J.M."/>
            <person name="Sutton G.G."/>
            <person name="Nierman W.C."/>
            <person name="Fouts D.E."/>
        </authorList>
    </citation>
    <scope>NUCLEOTIDE SEQUENCE [LARGE SCALE GENOMIC DNA]</scope>
    <source>
        <strain evidence="2 3">200901868</strain>
    </source>
</reference>
<dbReference type="STRING" id="1192866.LEP1GSC133_2499"/>
<proteinExistence type="predicted"/>
<feature type="region of interest" description="Disordered" evidence="1">
    <location>
        <begin position="1"/>
        <end position="33"/>
    </location>
</feature>
<evidence type="ECO:0000313" key="3">
    <source>
        <dbReference type="Proteomes" id="UP000012159"/>
    </source>
</evidence>
<dbReference type="Proteomes" id="UP000012159">
    <property type="component" value="Unassembled WGS sequence"/>
</dbReference>
<dbReference type="EMBL" id="AKWF02000089">
    <property type="protein sequence ID" value="EMO62013.1"/>
    <property type="molecule type" value="Genomic_DNA"/>
</dbReference>
<feature type="compositionally biased region" description="Basic and acidic residues" evidence="1">
    <location>
        <begin position="51"/>
        <end position="61"/>
    </location>
</feature>
<comment type="caution">
    <text evidence="2">The sequence shown here is derived from an EMBL/GenBank/DDBJ whole genome shotgun (WGS) entry which is preliminary data.</text>
</comment>